<evidence type="ECO:0008006" key="3">
    <source>
        <dbReference type="Google" id="ProtNLM"/>
    </source>
</evidence>
<dbReference type="KEGG" id="rfs:C1I64_08150"/>
<proteinExistence type="predicted"/>
<accession>A0A3T0T050</accession>
<sequence>MSASGARPPASDSRRLLLASGAGVLLGAGAGAAAGALTGRTGPAPVQVISRPAGTSRIVDVHDHLDESLPAGAARDTAAWQAALAAATVPEDGVDPAEHHAVVTAPGGSFVVDETLSWDARVSIDGHCEIRYVGTGPALQTVGPVLQSSAAGYTRQHQTVLSDLHLIGDGSNTGIAVSAPSHLREPGPKPAYLSFANVVARRFDTAVELGSHAYLLEFRSCSFQGNRVGVVAVEDAVDSGERIAFQGCDLTSNTESALQIHGDQEFFVDQCSFDTFSTNQGRAVTISRGQAHFSHCHFEMQIPDNHGWFELDGWGALLSLTDCRFLVRARKEVDGDAERGLIQFSGAGGQRAVVRGGQFQGGNSRLPFLARGDGVLTISDTSALPSTALRFHAAERIRGVLDPHGSRSVLADDWTAESGASVAPGDSPVAGLRALAVEDGSGSGAVHLFVPIAAGARVLASLDALYEGSGSVAIDLGFSTARRADGLGRDWYSATDVSARDSFAGVRLDDAYSLPAPEWAVCAVLRVRTDGMAAGDRLHLRDLRVSRL</sequence>
<dbReference type="AlphaFoldDB" id="A0A3T0T050"/>
<dbReference type="Gene3D" id="2.160.20.10">
    <property type="entry name" value="Single-stranded right-handed beta-helix, Pectin lyase-like"/>
    <property type="match status" value="1"/>
</dbReference>
<organism evidence="1 2">
    <name type="scientific">Rathayibacter festucae DSM 15932</name>
    <dbReference type="NCBI Taxonomy" id="1328866"/>
    <lineage>
        <taxon>Bacteria</taxon>
        <taxon>Bacillati</taxon>
        <taxon>Actinomycetota</taxon>
        <taxon>Actinomycetes</taxon>
        <taxon>Micrococcales</taxon>
        <taxon>Microbacteriaceae</taxon>
        <taxon>Rathayibacter</taxon>
    </lineage>
</organism>
<gene>
    <name evidence="1" type="ORF">C1I64_08150</name>
</gene>
<reference evidence="1 2" key="1">
    <citation type="submission" date="2018-03" db="EMBL/GenBank/DDBJ databases">
        <title>Bacteriophage NCPPB3778 and a type I-E CRISPR drive the evolution of the US Biological Select Agent, Rathayibacter toxicus.</title>
        <authorList>
            <person name="Davis E.W.II."/>
            <person name="Tabima J.F."/>
            <person name="Weisberg A.J."/>
            <person name="Dantas Lopes L."/>
            <person name="Wiseman M.S."/>
            <person name="Wiseman M.S."/>
            <person name="Pupko T."/>
            <person name="Belcher M.S."/>
            <person name="Sechler A.J."/>
            <person name="Tancos M.A."/>
            <person name="Schroeder B.K."/>
            <person name="Murray T.D."/>
            <person name="Luster D.G."/>
            <person name="Schneider W.L."/>
            <person name="Rogers E."/>
            <person name="Andreote F.D."/>
            <person name="Grunwald N.J."/>
            <person name="Putnam M.L."/>
            <person name="Chang J.H."/>
        </authorList>
    </citation>
    <scope>NUCLEOTIDE SEQUENCE [LARGE SCALE GENOMIC DNA]</scope>
    <source>
        <strain evidence="1 2">DSM 15932</strain>
    </source>
</reference>
<dbReference type="PROSITE" id="PS51318">
    <property type="entry name" value="TAT"/>
    <property type="match status" value="1"/>
</dbReference>
<dbReference type="InterPro" id="IPR006311">
    <property type="entry name" value="TAT_signal"/>
</dbReference>
<dbReference type="Proteomes" id="UP000285317">
    <property type="component" value="Chromosome"/>
</dbReference>
<evidence type="ECO:0000313" key="2">
    <source>
        <dbReference type="Proteomes" id="UP000285317"/>
    </source>
</evidence>
<dbReference type="RefSeq" id="WP_127886873.1">
    <property type="nucleotide sequence ID" value="NZ_CP028137.1"/>
</dbReference>
<evidence type="ECO:0000313" key="1">
    <source>
        <dbReference type="EMBL" id="AZZ52031.1"/>
    </source>
</evidence>
<name>A0A3T0T050_9MICO</name>
<dbReference type="EMBL" id="CP028137">
    <property type="protein sequence ID" value="AZZ52031.1"/>
    <property type="molecule type" value="Genomic_DNA"/>
</dbReference>
<protein>
    <recommendedName>
        <fullName evidence="3">Right handed beta helix domain-containing protein</fullName>
    </recommendedName>
</protein>
<dbReference type="InterPro" id="IPR012334">
    <property type="entry name" value="Pectin_lyas_fold"/>
</dbReference>